<keyword evidence="12" id="KW-1185">Reference proteome</keyword>
<feature type="transmembrane region" description="Helical" evidence="10">
    <location>
        <begin position="260"/>
        <end position="281"/>
    </location>
</feature>
<dbReference type="GO" id="GO:0005886">
    <property type="term" value="C:plasma membrane"/>
    <property type="evidence" value="ECO:0007669"/>
    <property type="project" value="UniProtKB-SubCell"/>
</dbReference>
<protein>
    <submittedName>
        <fullName evidence="11">CrcB-like protein-domain-containing protein</fullName>
    </submittedName>
</protein>
<dbReference type="PANTHER" id="PTHR28259:SF1">
    <property type="entry name" value="FLUORIDE EXPORT PROTEIN 1-RELATED"/>
    <property type="match status" value="1"/>
</dbReference>
<name>A0AAE0M7W8_9PEZI</name>
<keyword evidence="4 10" id="KW-0812">Transmembrane</keyword>
<feature type="transmembrane region" description="Helical" evidence="10">
    <location>
        <begin position="354"/>
        <end position="374"/>
    </location>
</feature>
<feature type="compositionally biased region" description="Basic and acidic residues" evidence="9">
    <location>
        <begin position="11"/>
        <end position="21"/>
    </location>
</feature>
<feature type="transmembrane region" description="Helical" evidence="10">
    <location>
        <begin position="484"/>
        <end position="503"/>
    </location>
</feature>
<keyword evidence="3" id="KW-1003">Cell membrane</keyword>
<keyword evidence="6 10" id="KW-0472">Membrane</keyword>
<dbReference type="GO" id="GO:1903425">
    <property type="term" value="F:fluoride transmembrane transporter activity"/>
    <property type="evidence" value="ECO:0007669"/>
    <property type="project" value="TreeGrafter"/>
</dbReference>
<feature type="transmembrane region" description="Helical" evidence="10">
    <location>
        <begin position="418"/>
        <end position="437"/>
    </location>
</feature>
<feature type="region of interest" description="Disordered" evidence="9">
    <location>
        <begin position="1"/>
        <end position="65"/>
    </location>
</feature>
<comment type="caution">
    <text evidence="11">The sequence shown here is derived from an EMBL/GenBank/DDBJ whole genome shotgun (WGS) entry which is preliminary data.</text>
</comment>
<reference evidence="11" key="1">
    <citation type="journal article" date="2023" name="Mol. Phylogenet. Evol.">
        <title>Genome-scale phylogeny and comparative genomics of the fungal order Sordariales.</title>
        <authorList>
            <person name="Hensen N."/>
            <person name="Bonometti L."/>
            <person name="Westerberg I."/>
            <person name="Brannstrom I.O."/>
            <person name="Guillou S."/>
            <person name="Cros-Aarteil S."/>
            <person name="Calhoun S."/>
            <person name="Haridas S."/>
            <person name="Kuo A."/>
            <person name="Mondo S."/>
            <person name="Pangilinan J."/>
            <person name="Riley R."/>
            <person name="LaButti K."/>
            <person name="Andreopoulos B."/>
            <person name="Lipzen A."/>
            <person name="Chen C."/>
            <person name="Yan M."/>
            <person name="Daum C."/>
            <person name="Ng V."/>
            <person name="Clum A."/>
            <person name="Steindorff A."/>
            <person name="Ohm R.A."/>
            <person name="Martin F."/>
            <person name="Silar P."/>
            <person name="Natvig D.O."/>
            <person name="Lalanne C."/>
            <person name="Gautier V."/>
            <person name="Ament-Velasquez S.L."/>
            <person name="Kruys A."/>
            <person name="Hutchinson M.I."/>
            <person name="Powell A.J."/>
            <person name="Barry K."/>
            <person name="Miller A.N."/>
            <person name="Grigoriev I.V."/>
            <person name="Debuchy R."/>
            <person name="Gladieux P."/>
            <person name="Hiltunen Thoren M."/>
            <person name="Johannesson H."/>
        </authorList>
    </citation>
    <scope>NUCLEOTIDE SEQUENCE</scope>
    <source>
        <strain evidence="11">CBS 118394</strain>
    </source>
</reference>
<evidence type="ECO:0000256" key="8">
    <source>
        <dbReference type="ARBA" id="ARBA00035585"/>
    </source>
</evidence>
<comment type="catalytic activity">
    <reaction evidence="8">
        <text>fluoride(in) = fluoride(out)</text>
        <dbReference type="Rhea" id="RHEA:76159"/>
        <dbReference type="ChEBI" id="CHEBI:17051"/>
    </reaction>
    <physiologicalReaction direction="left-to-right" evidence="8">
        <dbReference type="Rhea" id="RHEA:76160"/>
    </physiologicalReaction>
</comment>
<comment type="function">
    <text evidence="1">Fluoride channel required for the rapid expulsion of cytoplasmic fluoride.</text>
</comment>
<evidence type="ECO:0000313" key="11">
    <source>
        <dbReference type="EMBL" id="KAK3322205.1"/>
    </source>
</evidence>
<gene>
    <name evidence="11" type="ORF">B0H66DRAFT_553709</name>
</gene>
<feature type="region of interest" description="Disordered" evidence="9">
    <location>
        <begin position="99"/>
        <end position="119"/>
    </location>
</feature>
<evidence type="ECO:0000256" key="7">
    <source>
        <dbReference type="ARBA" id="ARBA00035120"/>
    </source>
</evidence>
<evidence type="ECO:0000256" key="4">
    <source>
        <dbReference type="ARBA" id="ARBA00022692"/>
    </source>
</evidence>
<feature type="transmembrane region" description="Helical" evidence="10">
    <location>
        <begin position="130"/>
        <end position="150"/>
    </location>
</feature>
<evidence type="ECO:0000256" key="2">
    <source>
        <dbReference type="ARBA" id="ARBA00004651"/>
    </source>
</evidence>
<comment type="subcellular location">
    <subcellularLocation>
        <location evidence="2">Cell membrane</location>
        <topology evidence="2">Multi-pass membrane protein</topology>
    </subcellularLocation>
</comment>
<evidence type="ECO:0000256" key="6">
    <source>
        <dbReference type="ARBA" id="ARBA00023136"/>
    </source>
</evidence>
<evidence type="ECO:0000256" key="10">
    <source>
        <dbReference type="SAM" id="Phobius"/>
    </source>
</evidence>
<feature type="transmembrane region" description="Helical" evidence="10">
    <location>
        <begin position="162"/>
        <end position="180"/>
    </location>
</feature>
<dbReference type="InterPro" id="IPR003691">
    <property type="entry name" value="FluC"/>
</dbReference>
<dbReference type="AlphaFoldDB" id="A0AAE0M7W8"/>
<evidence type="ECO:0000256" key="3">
    <source>
        <dbReference type="ARBA" id="ARBA00022475"/>
    </source>
</evidence>
<evidence type="ECO:0000256" key="9">
    <source>
        <dbReference type="SAM" id="MobiDB-lite"/>
    </source>
</evidence>
<feature type="transmembrane region" description="Helical" evidence="10">
    <location>
        <begin position="307"/>
        <end position="333"/>
    </location>
</feature>
<keyword evidence="5 10" id="KW-1133">Transmembrane helix</keyword>
<proteinExistence type="inferred from homology"/>
<evidence type="ECO:0000256" key="5">
    <source>
        <dbReference type="ARBA" id="ARBA00022989"/>
    </source>
</evidence>
<dbReference type="EMBL" id="JAUEDM010000003">
    <property type="protein sequence ID" value="KAK3322205.1"/>
    <property type="molecule type" value="Genomic_DNA"/>
</dbReference>
<feature type="compositionally biased region" description="Basic residues" evidence="9">
    <location>
        <begin position="1"/>
        <end position="10"/>
    </location>
</feature>
<evidence type="ECO:0000313" key="12">
    <source>
        <dbReference type="Proteomes" id="UP001283341"/>
    </source>
</evidence>
<comment type="similarity">
    <text evidence="7">Belongs to the fluoride channel Fluc/FEX (TC 1.A.43) family.</text>
</comment>
<organism evidence="11 12">
    <name type="scientific">Apodospora peruviana</name>
    <dbReference type="NCBI Taxonomy" id="516989"/>
    <lineage>
        <taxon>Eukaryota</taxon>
        <taxon>Fungi</taxon>
        <taxon>Dikarya</taxon>
        <taxon>Ascomycota</taxon>
        <taxon>Pezizomycotina</taxon>
        <taxon>Sordariomycetes</taxon>
        <taxon>Sordariomycetidae</taxon>
        <taxon>Sordariales</taxon>
        <taxon>Lasiosphaeriaceae</taxon>
        <taxon>Apodospora</taxon>
    </lineage>
</organism>
<accession>A0AAE0M7W8</accession>
<evidence type="ECO:0000256" key="1">
    <source>
        <dbReference type="ARBA" id="ARBA00002598"/>
    </source>
</evidence>
<dbReference type="PANTHER" id="PTHR28259">
    <property type="entry name" value="FLUORIDE EXPORT PROTEIN 1-RELATED"/>
    <property type="match status" value="1"/>
</dbReference>
<sequence length="521" mass="56628">MTRRSSHSHSHSHEDGRRDDAAPSGRANAATHSSSSGEYKVHTPPTFPEVTRRHPPSAPGEYNAPESYLNIDEVADVSPVQNPDEELIHRYESVEEVRSRDQERIRSSTNLPTKTDEQKQSQVSKLATQIYTVSYLIIFSTLGTLARLGLQALAATYPGAPVIFPSLWPNFAGCLVMGFLSEDRNIFRHEWGTNKSFINGNSMCSNDNKQPTFVRPAADDEETASSSYNDRHQTPAPNAAAVHLMSTAEKKAHSAIKKTIPLYIGLATGFCGSFTSFSAFMRDMFLALSNDLTTTTDNTPRNGGYSLAAVLAVLIITLSMSLSGLFLGAHLAIALDPILPSLSFRFTRTILDRLAVFLGLGTWLGAVLLCIFPPDRFTTTAETENWRGAITFSLAFAPVGCLLRFYTSLRLNGRMASFPLGTFVVNVGGTAVLAMAWDIAHTPWLGGSGIPCQILQGIEDGFCGCLTTVSTWVSELTALRRRHAYTYGGVSVAVGLGLSVAIMGGMRWSRGFGELVCVHSF</sequence>
<reference evidence="11" key="2">
    <citation type="submission" date="2023-06" db="EMBL/GenBank/DDBJ databases">
        <authorList>
            <consortium name="Lawrence Berkeley National Laboratory"/>
            <person name="Haridas S."/>
            <person name="Hensen N."/>
            <person name="Bonometti L."/>
            <person name="Westerberg I."/>
            <person name="Brannstrom I.O."/>
            <person name="Guillou S."/>
            <person name="Cros-Aarteil S."/>
            <person name="Calhoun S."/>
            <person name="Kuo A."/>
            <person name="Mondo S."/>
            <person name="Pangilinan J."/>
            <person name="Riley R."/>
            <person name="Labutti K."/>
            <person name="Andreopoulos B."/>
            <person name="Lipzen A."/>
            <person name="Chen C."/>
            <person name="Yanf M."/>
            <person name="Daum C."/>
            <person name="Ng V."/>
            <person name="Clum A."/>
            <person name="Steindorff A."/>
            <person name="Ohm R."/>
            <person name="Martin F."/>
            <person name="Silar P."/>
            <person name="Natvig D."/>
            <person name="Lalanne C."/>
            <person name="Gautier V."/>
            <person name="Ament-Velasquez S.L."/>
            <person name="Kruys A."/>
            <person name="Hutchinson M.I."/>
            <person name="Powell A.J."/>
            <person name="Barry K."/>
            <person name="Miller A.N."/>
            <person name="Grigoriev I.V."/>
            <person name="Debuchy R."/>
            <person name="Gladieux P."/>
            <person name="Thoren M.H."/>
            <person name="Johannesson H."/>
        </authorList>
    </citation>
    <scope>NUCLEOTIDE SEQUENCE</scope>
    <source>
        <strain evidence="11">CBS 118394</strain>
    </source>
</reference>
<feature type="transmembrane region" description="Helical" evidence="10">
    <location>
        <begin position="386"/>
        <end position="406"/>
    </location>
</feature>
<dbReference type="Pfam" id="PF02537">
    <property type="entry name" value="CRCB"/>
    <property type="match status" value="2"/>
</dbReference>
<dbReference type="Proteomes" id="UP001283341">
    <property type="component" value="Unassembled WGS sequence"/>
</dbReference>